<dbReference type="SUPFAM" id="SSF51126">
    <property type="entry name" value="Pectin lyase-like"/>
    <property type="match status" value="1"/>
</dbReference>
<dbReference type="Gene3D" id="2.160.20.10">
    <property type="entry name" value="Single-stranded right-handed beta-helix, Pectin lyase-like"/>
    <property type="match status" value="1"/>
</dbReference>
<accession>A0AAV3RNJ6</accession>
<comment type="catalytic activity">
    <reaction evidence="5">
        <text>[(1-&gt;4)-alpha-D-galacturonosyl methyl ester](n) + n H2O = [(1-&gt;4)-alpha-D-galacturonosyl](n) + n methanol + n H(+)</text>
        <dbReference type="Rhea" id="RHEA:22380"/>
        <dbReference type="Rhea" id="RHEA-COMP:14570"/>
        <dbReference type="Rhea" id="RHEA-COMP:14573"/>
        <dbReference type="ChEBI" id="CHEBI:15377"/>
        <dbReference type="ChEBI" id="CHEBI:15378"/>
        <dbReference type="ChEBI" id="CHEBI:17790"/>
        <dbReference type="ChEBI" id="CHEBI:140522"/>
        <dbReference type="ChEBI" id="CHEBI:140523"/>
        <dbReference type="EC" id="3.1.1.11"/>
    </reaction>
</comment>
<dbReference type="EMBL" id="BAABME010011088">
    <property type="protein sequence ID" value="GAA0183223.1"/>
    <property type="molecule type" value="Genomic_DNA"/>
</dbReference>
<feature type="domain" description="Pectinesterase catalytic" evidence="6">
    <location>
        <begin position="22"/>
        <end position="173"/>
    </location>
</feature>
<evidence type="ECO:0000256" key="4">
    <source>
        <dbReference type="ARBA" id="ARBA00023316"/>
    </source>
</evidence>
<evidence type="ECO:0000256" key="2">
    <source>
        <dbReference type="ARBA" id="ARBA00022801"/>
    </source>
</evidence>
<dbReference type="AlphaFoldDB" id="A0AAV3RNJ6"/>
<name>A0AAV3RNJ6_LITER</name>
<evidence type="ECO:0000256" key="1">
    <source>
        <dbReference type="ARBA" id="ARBA00005184"/>
    </source>
</evidence>
<dbReference type="InterPro" id="IPR012334">
    <property type="entry name" value="Pectin_lyas_fold"/>
</dbReference>
<proteinExistence type="predicted"/>
<protein>
    <submittedName>
        <fullName evidence="7">Esterase</fullName>
    </submittedName>
</protein>
<evidence type="ECO:0000259" key="6">
    <source>
        <dbReference type="Pfam" id="PF01095"/>
    </source>
</evidence>
<comment type="caution">
    <text evidence="7">The sequence shown here is derived from an EMBL/GenBank/DDBJ whole genome shotgun (WGS) entry which is preliminary data.</text>
</comment>
<evidence type="ECO:0000256" key="5">
    <source>
        <dbReference type="ARBA" id="ARBA00047928"/>
    </source>
</evidence>
<dbReference type="Pfam" id="PF01095">
    <property type="entry name" value="Pectinesterase"/>
    <property type="match status" value="1"/>
</dbReference>
<keyword evidence="4" id="KW-0961">Cell wall biogenesis/degradation</keyword>
<evidence type="ECO:0000256" key="3">
    <source>
        <dbReference type="ARBA" id="ARBA00023085"/>
    </source>
</evidence>
<gene>
    <name evidence="7" type="ORF">LIER_30679</name>
</gene>
<organism evidence="7 8">
    <name type="scientific">Lithospermum erythrorhizon</name>
    <name type="common">Purple gromwell</name>
    <name type="synonym">Lithospermum officinale var. erythrorhizon</name>
    <dbReference type="NCBI Taxonomy" id="34254"/>
    <lineage>
        <taxon>Eukaryota</taxon>
        <taxon>Viridiplantae</taxon>
        <taxon>Streptophyta</taxon>
        <taxon>Embryophyta</taxon>
        <taxon>Tracheophyta</taxon>
        <taxon>Spermatophyta</taxon>
        <taxon>Magnoliopsida</taxon>
        <taxon>eudicotyledons</taxon>
        <taxon>Gunneridae</taxon>
        <taxon>Pentapetalae</taxon>
        <taxon>asterids</taxon>
        <taxon>lamiids</taxon>
        <taxon>Boraginales</taxon>
        <taxon>Boraginaceae</taxon>
        <taxon>Boraginoideae</taxon>
        <taxon>Lithospermeae</taxon>
        <taxon>Lithospermum</taxon>
    </lineage>
</organism>
<sequence length="173" mass="19162">MIMILIMVESPCANHEEEVFQTIVAKDGSGNYKTIAEVVATAPNNSQTRYSLKIKAGVYQENVVVAKEKQNLAFIGVGADMTIINGKKFVGPETNLFDSATVDINGDHFIAKYITFNNSVGPGVMQAVALKNTANNSAFYMCNFNGYQDTLFGDKWYQFFRECSIYGSVDFIF</sequence>
<comment type="pathway">
    <text evidence="1">Glycan metabolism; pectin degradation; 2-dehydro-3-deoxy-D-gluconate from pectin: step 1/5.</text>
</comment>
<evidence type="ECO:0000313" key="8">
    <source>
        <dbReference type="Proteomes" id="UP001454036"/>
    </source>
</evidence>
<dbReference type="PANTHER" id="PTHR31707">
    <property type="entry name" value="PECTINESTERASE"/>
    <property type="match status" value="1"/>
</dbReference>
<dbReference type="GO" id="GO:0042545">
    <property type="term" value="P:cell wall modification"/>
    <property type="evidence" value="ECO:0007669"/>
    <property type="project" value="InterPro"/>
</dbReference>
<evidence type="ECO:0000313" key="7">
    <source>
        <dbReference type="EMBL" id="GAA0183223.1"/>
    </source>
</evidence>
<dbReference type="InterPro" id="IPR000070">
    <property type="entry name" value="Pectinesterase_cat"/>
</dbReference>
<keyword evidence="8" id="KW-1185">Reference proteome</keyword>
<keyword evidence="3" id="KW-0063">Aspartyl esterase</keyword>
<dbReference type="Proteomes" id="UP001454036">
    <property type="component" value="Unassembled WGS sequence"/>
</dbReference>
<dbReference type="GO" id="GO:0030599">
    <property type="term" value="F:pectinesterase activity"/>
    <property type="evidence" value="ECO:0007669"/>
    <property type="project" value="UniProtKB-EC"/>
</dbReference>
<reference evidence="7 8" key="1">
    <citation type="submission" date="2024-01" db="EMBL/GenBank/DDBJ databases">
        <title>The complete chloroplast genome sequence of Lithospermum erythrorhizon: insights into the phylogenetic relationship among Boraginaceae species and the maternal lineages of purple gromwells.</title>
        <authorList>
            <person name="Okada T."/>
            <person name="Watanabe K."/>
        </authorList>
    </citation>
    <scope>NUCLEOTIDE SEQUENCE [LARGE SCALE GENOMIC DNA]</scope>
</reference>
<keyword evidence="2" id="KW-0378">Hydrolase</keyword>
<dbReference type="InterPro" id="IPR011050">
    <property type="entry name" value="Pectin_lyase_fold/virulence"/>
</dbReference>